<sequence>MVVVVVVVLVVVVGRQVGCEKRADPGFGDREGQDGTLDSSVDDNDDGGGGKKPSEDARWKPRSAVRRLPMPNGGGVQPAGKQAKQPSPAPPWCSWMTGQASKQTTVDSSCDRRGGGGDEERRGDQRLGRGPGRPRQRGLGAEAGRPAAYLSLLPGLQHAAATSCVG</sequence>
<dbReference type="EMBL" id="OOIP01000008">
    <property type="protein sequence ID" value="SPO37897.1"/>
    <property type="molecule type" value="Genomic_DNA"/>
</dbReference>
<proteinExistence type="predicted"/>
<organism evidence="3 4">
    <name type="scientific">Pseudozyma flocculosa</name>
    <dbReference type="NCBI Taxonomy" id="84751"/>
    <lineage>
        <taxon>Eukaryota</taxon>
        <taxon>Fungi</taxon>
        <taxon>Dikarya</taxon>
        <taxon>Basidiomycota</taxon>
        <taxon>Ustilaginomycotina</taxon>
        <taxon>Ustilaginomycetes</taxon>
        <taxon>Ustilaginales</taxon>
        <taxon>Ustilaginaceae</taxon>
        <taxon>Pseudozyma</taxon>
    </lineage>
</organism>
<reference evidence="3 4" key="1">
    <citation type="submission" date="2018-03" db="EMBL/GenBank/DDBJ databases">
        <authorList>
            <person name="Guldener U."/>
        </authorList>
    </citation>
    <scope>NUCLEOTIDE SEQUENCE [LARGE SCALE GENOMIC DNA]</scope>
    <source>
        <strain evidence="3 4">DAOM196992</strain>
    </source>
</reference>
<name>A0A5C3F2E0_9BASI</name>
<dbReference type="Proteomes" id="UP000323386">
    <property type="component" value="Unassembled WGS sequence"/>
</dbReference>
<feature type="chain" id="PRO_5023129351" evidence="2">
    <location>
        <begin position="20"/>
        <end position="166"/>
    </location>
</feature>
<feature type="compositionally biased region" description="Basic and acidic residues" evidence="1">
    <location>
        <begin position="109"/>
        <end position="127"/>
    </location>
</feature>
<feature type="region of interest" description="Disordered" evidence="1">
    <location>
        <begin position="20"/>
        <end position="143"/>
    </location>
</feature>
<evidence type="ECO:0000256" key="1">
    <source>
        <dbReference type="SAM" id="MobiDB-lite"/>
    </source>
</evidence>
<dbReference type="AlphaFoldDB" id="A0A5C3F2E0"/>
<keyword evidence="2" id="KW-0732">Signal</keyword>
<evidence type="ECO:0000256" key="2">
    <source>
        <dbReference type="SAM" id="SignalP"/>
    </source>
</evidence>
<evidence type="ECO:0000313" key="4">
    <source>
        <dbReference type="Proteomes" id="UP000323386"/>
    </source>
</evidence>
<protein>
    <submittedName>
        <fullName evidence="3">Uncharacterized protein</fullName>
    </submittedName>
</protein>
<feature type="compositionally biased region" description="Basic and acidic residues" evidence="1">
    <location>
        <begin position="48"/>
        <end position="59"/>
    </location>
</feature>
<feature type="compositionally biased region" description="Basic and acidic residues" evidence="1">
    <location>
        <begin position="20"/>
        <end position="33"/>
    </location>
</feature>
<accession>A0A5C3F2E0</accession>
<keyword evidence="4" id="KW-1185">Reference proteome</keyword>
<evidence type="ECO:0000313" key="3">
    <source>
        <dbReference type="EMBL" id="SPO37897.1"/>
    </source>
</evidence>
<feature type="signal peptide" evidence="2">
    <location>
        <begin position="1"/>
        <end position="19"/>
    </location>
</feature>
<feature type="compositionally biased region" description="Polar residues" evidence="1">
    <location>
        <begin position="96"/>
        <end position="108"/>
    </location>
</feature>
<gene>
    <name evidence="3" type="ORF">PSFLO_03374</name>
</gene>